<reference evidence="6" key="1">
    <citation type="submission" date="2009-12" db="EMBL/GenBank/DDBJ databases">
        <title>The Genome Sequence of Anolis carolinensis (Green Anole Lizard).</title>
        <authorList>
            <consortium name="The Genome Sequencing Platform"/>
            <person name="Di Palma F."/>
            <person name="Alfoldi J."/>
            <person name="Heiman D."/>
            <person name="Young S."/>
            <person name="Grabherr M."/>
            <person name="Johnson J."/>
            <person name="Lander E.S."/>
            <person name="Lindblad-Toh K."/>
        </authorList>
    </citation>
    <scope>NUCLEOTIDE SEQUENCE [LARGE SCALE GENOMIC DNA]</scope>
    <source>
        <strain evidence="6">JBL SC #1</strain>
    </source>
</reference>
<feature type="signal peptide" evidence="5">
    <location>
        <begin position="1"/>
        <end position="19"/>
    </location>
</feature>
<keyword evidence="7" id="KW-1185">Reference proteome</keyword>
<accession>A0A803TK34</accession>
<comment type="subcellular location">
    <subcellularLocation>
        <location evidence="1">Secreted</location>
    </subcellularLocation>
</comment>
<evidence type="ECO:0000313" key="7">
    <source>
        <dbReference type="Proteomes" id="UP000001646"/>
    </source>
</evidence>
<feature type="compositionally biased region" description="Polar residues" evidence="4">
    <location>
        <begin position="156"/>
        <end position="167"/>
    </location>
</feature>
<organism evidence="6 7">
    <name type="scientific">Anolis carolinensis</name>
    <name type="common">Green anole</name>
    <name type="synonym">American chameleon</name>
    <dbReference type="NCBI Taxonomy" id="28377"/>
    <lineage>
        <taxon>Eukaryota</taxon>
        <taxon>Metazoa</taxon>
        <taxon>Chordata</taxon>
        <taxon>Craniata</taxon>
        <taxon>Vertebrata</taxon>
        <taxon>Euteleostomi</taxon>
        <taxon>Lepidosauria</taxon>
        <taxon>Squamata</taxon>
        <taxon>Bifurcata</taxon>
        <taxon>Unidentata</taxon>
        <taxon>Episquamata</taxon>
        <taxon>Toxicofera</taxon>
        <taxon>Iguania</taxon>
        <taxon>Dactyloidae</taxon>
        <taxon>Anolis</taxon>
    </lineage>
</organism>
<feature type="compositionally biased region" description="Basic and acidic residues" evidence="4">
    <location>
        <begin position="168"/>
        <end position="184"/>
    </location>
</feature>
<dbReference type="AlphaFoldDB" id="A0A803TK34"/>
<feature type="compositionally biased region" description="Basic and acidic residues" evidence="4">
    <location>
        <begin position="195"/>
        <end position="206"/>
    </location>
</feature>
<dbReference type="InterPro" id="IPR045860">
    <property type="entry name" value="Snake_toxin-like_sf"/>
</dbReference>
<dbReference type="Proteomes" id="UP000001646">
    <property type="component" value="Unplaced"/>
</dbReference>
<dbReference type="SUPFAM" id="SSF57302">
    <property type="entry name" value="Snake toxin-like"/>
    <property type="match status" value="1"/>
</dbReference>
<dbReference type="CDD" id="cd23572">
    <property type="entry name" value="TFP_LU_ECD_PINLYP_rpt2"/>
    <property type="match status" value="1"/>
</dbReference>
<feature type="chain" id="PRO_5033008027" description="UPAR/Ly6 domain-containing protein" evidence="5">
    <location>
        <begin position="20"/>
        <end position="423"/>
    </location>
</feature>
<evidence type="ECO:0008006" key="8">
    <source>
        <dbReference type="Google" id="ProtNLM"/>
    </source>
</evidence>
<reference evidence="6" key="2">
    <citation type="submission" date="2025-08" db="UniProtKB">
        <authorList>
            <consortium name="Ensembl"/>
        </authorList>
    </citation>
    <scope>IDENTIFICATION</scope>
</reference>
<feature type="compositionally biased region" description="Polar residues" evidence="4">
    <location>
        <begin position="29"/>
        <end position="38"/>
    </location>
</feature>
<evidence type="ECO:0000313" key="6">
    <source>
        <dbReference type="Ensembl" id="ENSACAP00000035574.1"/>
    </source>
</evidence>
<dbReference type="Bgee" id="ENSACAG00000029593">
    <property type="expression patterns" value="Expressed in lung and 5 other cell types or tissues"/>
</dbReference>
<feature type="region of interest" description="Disordered" evidence="4">
    <location>
        <begin position="156"/>
        <end position="206"/>
    </location>
</feature>
<name>A0A803TK34_ANOCA</name>
<keyword evidence="5" id="KW-0732">Signal</keyword>
<dbReference type="PANTHER" id="PTHR20914">
    <property type="entry name" value="LY6/PLAUR DOMAIN-CONTAINING PROTEIN 8"/>
    <property type="match status" value="1"/>
</dbReference>
<dbReference type="Ensembl" id="ENSACAT00000050022.1">
    <property type="protein sequence ID" value="ENSACAP00000035574.1"/>
    <property type="gene ID" value="ENSACAG00000029593.2"/>
</dbReference>
<dbReference type="InParanoid" id="A0A803TK34"/>
<feature type="region of interest" description="Disordered" evidence="4">
    <location>
        <begin position="18"/>
        <end position="82"/>
    </location>
</feature>
<sequence>MKLFIIFLFVILVVTENKGSEESSSGSKDTVNQTSKGAGSSPADKDKDNEKKGSGENGTGSKQTGDTAPTDKGTEKGNIDATIWSWAPSNTQVGTAMSQKYECCSSGSSTPLAWVAVLETERERQTPSSKTRLACLASKFFLIKALFSHIFTLEKNSTGENGTGSKQTGDKAPTDKGTDKEKNGSGENGTGSKQTGDKTPTDKGTDKANSMITCECNSGDNLCSKDRSCIIEKGDCIAIAFNNTLDGKDIKKVYLGCQPKSVSFDQCHEENIFITAGKDFYLNSQAKCCHSKDKCNNDLKLVTKESDKTSEMKCPSCFALSPESCNATKTNCFKDQNRCINITGKLMNETGITAFELKGCTTAFTASILQETGAMLDYGDTIYSIDTIQVGNGKLSSIQAPPGIVFAVLLPSLLGLLLDKFLY</sequence>
<keyword evidence="3" id="KW-1015">Disulfide bond</keyword>
<keyword evidence="2" id="KW-0964">Secreted</keyword>
<dbReference type="PANTHER" id="PTHR20914:SF30">
    <property type="entry name" value="LY6_PLAUR DOMAIN CONTAINING 9"/>
    <property type="match status" value="1"/>
</dbReference>
<dbReference type="InterPro" id="IPR050918">
    <property type="entry name" value="CNF-like_PLA2_Inhibitor"/>
</dbReference>
<feature type="compositionally biased region" description="Basic and acidic residues" evidence="4">
    <location>
        <begin position="43"/>
        <end position="54"/>
    </location>
</feature>
<evidence type="ECO:0000256" key="4">
    <source>
        <dbReference type="SAM" id="MobiDB-lite"/>
    </source>
</evidence>
<evidence type="ECO:0000256" key="3">
    <source>
        <dbReference type="ARBA" id="ARBA00023157"/>
    </source>
</evidence>
<evidence type="ECO:0000256" key="5">
    <source>
        <dbReference type="SAM" id="SignalP"/>
    </source>
</evidence>
<evidence type="ECO:0000256" key="1">
    <source>
        <dbReference type="ARBA" id="ARBA00004613"/>
    </source>
</evidence>
<protein>
    <recommendedName>
        <fullName evidence="8">UPAR/Ly6 domain-containing protein</fullName>
    </recommendedName>
</protein>
<reference evidence="6" key="3">
    <citation type="submission" date="2025-09" db="UniProtKB">
        <authorList>
            <consortium name="Ensembl"/>
        </authorList>
    </citation>
    <scope>IDENTIFICATION</scope>
</reference>
<proteinExistence type="predicted"/>
<dbReference type="GeneTree" id="ENSGT00730000113550"/>
<evidence type="ECO:0000256" key="2">
    <source>
        <dbReference type="ARBA" id="ARBA00022525"/>
    </source>
</evidence>
<dbReference type="GO" id="GO:0005576">
    <property type="term" value="C:extracellular region"/>
    <property type="evidence" value="ECO:0007669"/>
    <property type="project" value="UniProtKB-SubCell"/>
</dbReference>